<name>A0A242MXE9_CABSO</name>
<dbReference type="PANTHER" id="PTHR30096">
    <property type="entry name" value="4,5-DOPA DIOXYGENASE EXTRADIOL-LIKE PROTEIN"/>
    <property type="match status" value="1"/>
</dbReference>
<evidence type="ECO:0000256" key="1">
    <source>
        <dbReference type="ARBA" id="ARBA00023002"/>
    </source>
</evidence>
<comment type="caution">
    <text evidence="2">The sequence shown here is derived from an EMBL/GenBank/DDBJ whole genome shotgun (WGS) entry which is preliminary data.</text>
</comment>
<evidence type="ECO:0000313" key="3">
    <source>
        <dbReference type="Proteomes" id="UP000195221"/>
    </source>
</evidence>
<dbReference type="GO" id="GO:0016491">
    <property type="term" value="F:oxidoreductase activity"/>
    <property type="evidence" value="ECO:0007669"/>
    <property type="project" value="UniProtKB-KW"/>
</dbReference>
<protein>
    <submittedName>
        <fullName evidence="2">Uncharacterized protein</fullName>
    </submittedName>
</protein>
<accession>A0A242MXE9</accession>
<dbReference type="RefSeq" id="WP_256700945.1">
    <property type="nucleotide sequence ID" value="NZ_MSRG01000001.1"/>
</dbReference>
<dbReference type="Proteomes" id="UP000195221">
    <property type="component" value="Unassembled WGS sequence"/>
</dbReference>
<gene>
    <name evidence="2" type="ORF">PAMC26577_11860</name>
</gene>
<dbReference type="EMBL" id="NBTZ01000042">
    <property type="protein sequence ID" value="OTP76109.1"/>
    <property type="molecule type" value="Genomic_DNA"/>
</dbReference>
<keyword evidence="1" id="KW-0560">Oxidoreductase</keyword>
<proteinExistence type="predicted"/>
<organism evidence="2 3">
    <name type="scientific">Caballeronia sordidicola</name>
    <name type="common">Burkholderia sordidicola</name>
    <dbReference type="NCBI Taxonomy" id="196367"/>
    <lineage>
        <taxon>Bacteria</taxon>
        <taxon>Pseudomonadati</taxon>
        <taxon>Pseudomonadota</taxon>
        <taxon>Betaproteobacteria</taxon>
        <taxon>Burkholderiales</taxon>
        <taxon>Burkholderiaceae</taxon>
        <taxon>Caballeronia</taxon>
    </lineage>
</organism>
<dbReference type="Gene3D" id="3.40.830.10">
    <property type="entry name" value="LigB-like"/>
    <property type="match status" value="1"/>
</dbReference>
<evidence type="ECO:0000313" key="2">
    <source>
        <dbReference type="EMBL" id="OTP76109.1"/>
    </source>
</evidence>
<sequence length="107" mass="11504">MKPLRAQGVLIIGSGQTYHNMHGFGGPSPDLKAEAFDAWLRHSIATTESHDQSLIDWERAPGARDAQPHEDHLLPLMVVAGAASGEKAIVDFHGHALGKPISGFRFG</sequence>
<dbReference type="SUPFAM" id="SSF53213">
    <property type="entry name" value="LigB-like"/>
    <property type="match status" value="1"/>
</dbReference>
<dbReference type="PANTHER" id="PTHR30096:SF0">
    <property type="entry name" value="4,5-DOPA DIOXYGENASE EXTRADIOL-LIKE PROTEIN"/>
    <property type="match status" value="1"/>
</dbReference>
<reference evidence="2 3" key="1">
    <citation type="submission" date="2017-03" db="EMBL/GenBank/DDBJ databases">
        <title>Genome analysis of strain PAMC 26577.</title>
        <authorList>
            <person name="Oh H.-M."/>
            <person name="Yang J.-A."/>
        </authorList>
    </citation>
    <scope>NUCLEOTIDE SEQUENCE [LARGE SCALE GENOMIC DNA]</scope>
    <source>
        <strain evidence="2 3">PAMC 26577</strain>
    </source>
</reference>
<dbReference type="AlphaFoldDB" id="A0A242MXE9"/>